<dbReference type="NCBIfam" id="TIGR00634">
    <property type="entry name" value="recN"/>
    <property type="match status" value="1"/>
</dbReference>
<accession>A0A4V6PMJ6</accession>
<evidence type="ECO:0000256" key="7">
    <source>
        <dbReference type="ARBA" id="ARBA00023204"/>
    </source>
</evidence>
<evidence type="ECO:0000256" key="2">
    <source>
        <dbReference type="ARBA" id="ARBA00009441"/>
    </source>
</evidence>
<dbReference type="GO" id="GO:0006281">
    <property type="term" value="P:DNA repair"/>
    <property type="evidence" value="ECO:0007669"/>
    <property type="project" value="UniProtKB-KW"/>
</dbReference>
<dbReference type="SUPFAM" id="SSF52540">
    <property type="entry name" value="P-loop containing nucleoside triphosphate hydrolases"/>
    <property type="match status" value="1"/>
</dbReference>
<dbReference type="GO" id="GO:0006310">
    <property type="term" value="P:DNA recombination"/>
    <property type="evidence" value="ECO:0007669"/>
    <property type="project" value="InterPro"/>
</dbReference>
<dbReference type="GO" id="GO:0009432">
    <property type="term" value="P:SOS response"/>
    <property type="evidence" value="ECO:0007669"/>
    <property type="project" value="TreeGrafter"/>
</dbReference>
<gene>
    <name evidence="11" type="primary">recN</name>
    <name evidence="11" type="ORF">E2I14_05180</name>
</gene>
<dbReference type="Gene3D" id="3.40.50.300">
    <property type="entry name" value="P-loop containing nucleotide triphosphate hydrolases"/>
    <property type="match status" value="2"/>
</dbReference>
<dbReference type="FunFam" id="3.40.50.300:FF:000356">
    <property type="entry name" value="DNA repair protein RecN"/>
    <property type="match status" value="1"/>
</dbReference>
<dbReference type="InterPro" id="IPR004604">
    <property type="entry name" value="DNA_recomb/repair_RecN"/>
</dbReference>
<dbReference type="EMBL" id="SMYL01000002">
    <property type="protein sequence ID" value="TDK67158.1"/>
    <property type="molecule type" value="Genomic_DNA"/>
</dbReference>
<proteinExistence type="inferred from homology"/>
<dbReference type="FunFam" id="3.40.50.300:FF:000319">
    <property type="entry name" value="DNA repair protein RecN"/>
    <property type="match status" value="1"/>
</dbReference>
<dbReference type="OrthoDB" id="9806954at2"/>
<dbReference type="PIRSF" id="PIRSF003128">
    <property type="entry name" value="RecN"/>
    <property type="match status" value="1"/>
</dbReference>
<dbReference type="Proteomes" id="UP000294829">
    <property type="component" value="Unassembled WGS sequence"/>
</dbReference>
<evidence type="ECO:0000256" key="5">
    <source>
        <dbReference type="ARBA" id="ARBA00022763"/>
    </source>
</evidence>
<keyword evidence="6" id="KW-0067">ATP-binding</keyword>
<dbReference type="PANTHER" id="PTHR11059:SF0">
    <property type="entry name" value="DNA REPAIR PROTEIN RECN"/>
    <property type="match status" value="1"/>
</dbReference>
<reference evidence="11 12" key="1">
    <citation type="submission" date="2019-03" db="EMBL/GenBank/DDBJ databases">
        <title>Sapientia aquatica gen. nov., sp. nov., isolated from a crater lake.</title>
        <authorList>
            <person name="Felfoldi T."/>
            <person name="Szabo A."/>
            <person name="Toth E."/>
            <person name="Schumann P."/>
            <person name="Keki Z."/>
            <person name="Marialigeti K."/>
            <person name="Mathe I."/>
        </authorList>
    </citation>
    <scope>NUCLEOTIDE SEQUENCE [LARGE SCALE GENOMIC DNA]</scope>
    <source>
        <strain evidence="11 12">SA-152</strain>
    </source>
</reference>
<evidence type="ECO:0000256" key="6">
    <source>
        <dbReference type="ARBA" id="ARBA00022840"/>
    </source>
</evidence>
<dbReference type="GO" id="GO:0043590">
    <property type="term" value="C:bacterial nucleoid"/>
    <property type="evidence" value="ECO:0007669"/>
    <property type="project" value="TreeGrafter"/>
</dbReference>
<evidence type="ECO:0000259" key="10">
    <source>
        <dbReference type="Pfam" id="PF02463"/>
    </source>
</evidence>
<keyword evidence="4" id="KW-0547">Nucleotide-binding</keyword>
<dbReference type="NCBIfam" id="NF008121">
    <property type="entry name" value="PRK10869.1"/>
    <property type="match status" value="1"/>
</dbReference>
<protein>
    <recommendedName>
        <fullName evidence="3 9">DNA repair protein RecN</fullName>
    </recommendedName>
    <alternativeName>
        <fullName evidence="8 9">Recombination protein N</fullName>
    </alternativeName>
</protein>
<name>A0A4V6PMJ6_9BURK</name>
<dbReference type="CDD" id="cd03241">
    <property type="entry name" value="ABC_RecN"/>
    <property type="match status" value="2"/>
</dbReference>
<keyword evidence="7 9" id="KW-0234">DNA repair</keyword>
<evidence type="ECO:0000256" key="8">
    <source>
        <dbReference type="ARBA" id="ARBA00033408"/>
    </source>
</evidence>
<evidence type="ECO:0000256" key="4">
    <source>
        <dbReference type="ARBA" id="ARBA00022741"/>
    </source>
</evidence>
<dbReference type="RefSeq" id="WP_133326128.1">
    <property type="nucleotide sequence ID" value="NZ_SMYL01000002.1"/>
</dbReference>
<dbReference type="Pfam" id="PF02463">
    <property type="entry name" value="SMC_N"/>
    <property type="match status" value="1"/>
</dbReference>
<evidence type="ECO:0000313" key="12">
    <source>
        <dbReference type="Proteomes" id="UP000294829"/>
    </source>
</evidence>
<comment type="similarity">
    <text evidence="2 9">Belongs to the RecN family.</text>
</comment>
<dbReference type="InterPro" id="IPR003395">
    <property type="entry name" value="RecF/RecN/SMC_N"/>
</dbReference>
<comment type="function">
    <text evidence="1 9">May be involved in recombinational repair of damaged DNA.</text>
</comment>
<evidence type="ECO:0000256" key="3">
    <source>
        <dbReference type="ARBA" id="ARBA00021315"/>
    </source>
</evidence>
<comment type="caution">
    <text evidence="11">The sequence shown here is derived from an EMBL/GenBank/DDBJ whole genome shotgun (WGS) entry which is preliminary data.</text>
</comment>
<evidence type="ECO:0000256" key="9">
    <source>
        <dbReference type="PIRNR" id="PIRNR003128"/>
    </source>
</evidence>
<organism evidence="11 12">
    <name type="scientific">Sapientia aquatica</name>
    <dbReference type="NCBI Taxonomy" id="1549640"/>
    <lineage>
        <taxon>Bacteria</taxon>
        <taxon>Pseudomonadati</taxon>
        <taxon>Pseudomonadota</taxon>
        <taxon>Betaproteobacteria</taxon>
        <taxon>Burkholderiales</taxon>
        <taxon>Oxalobacteraceae</taxon>
        <taxon>Sapientia</taxon>
    </lineage>
</organism>
<feature type="domain" description="RecF/RecN/SMC N-terminal" evidence="10">
    <location>
        <begin position="2"/>
        <end position="505"/>
    </location>
</feature>
<dbReference type="AlphaFoldDB" id="A0A4V6PMJ6"/>
<keyword evidence="5 9" id="KW-0227">DNA damage</keyword>
<dbReference type="PANTHER" id="PTHR11059">
    <property type="entry name" value="DNA REPAIR PROTEIN RECN"/>
    <property type="match status" value="1"/>
</dbReference>
<evidence type="ECO:0000313" key="11">
    <source>
        <dbReference type="EMBL" id="TDK67158.1"/>
    </source>
</evidence>
<evidence type="ECO:0000256" key="1">
    <source>
        <dbReference type="ARBA" id="ARBA00003618"/>
    </source>
</evidence>
<keyword evidence="12" id="KW-1185">Reference proteome</keyword>
<dbReference type="GO" id="GO:0005524">
    <property type="term" value="F:ATP binding"/>
    <property type="evidence" value="ECO:0007669"/>
    <property type="project" value="UniProtKB-KW"/>
</dbReference>
<sequence length="548" mass="59574">MLRTLSIRDFVIVDHIELEFSAGFSVLTGETGAGKSILIDALSLTLGGRGDASMVREGAARADICAEFSSTPTCDAWLAEQELDAEESMILLRRVIDNAGRSKAYINGVSATAAQLRELGTLLVDIHGQHAHQSLLHSDTQRHLLDNNAQLGPKAQEVGASYKHWFALRQQRTQFETNAKQVLLERERLEWQVSELDKLRIQPEEWQEITNEHSRLAHAASLIEGAQFALNAISESENPILKQIAVINQKLAKLTEFDEDLQAIVDNLEPARIHLQEATSALNDYLSRVELDPERLRTVEDRVEALHSCARKFHVAPEELPALLVSLSNELAALGEATDLDSMLKMEQAALKQYKALASELSQARIAAAKNLSAAVTNAMQDLSMAGGSFDIALTPIEPSAHGMEHIEFLVAGHAGVAARPLAKVASGGELARIALAISVIASSSTATPTLIFDEVDSGIGGGVAEVVGRLLKRLGQRYQVLCVTHLAQVASQADQHFQVSKTSHAEGTVSQIELLDHKARVEEIARMIGGLEITATTRKHARELLTN</sequence>
<dbReference type="InterPro" id="IPR027417">
    <property type="entry name" value="P-loop_NTPase"/>
</dbReference>